<reference evidence="2 3" key="1">
    <citation type="journal article" date="2019" name="Int. J. Syst. Evol. Microbiol.">
        <title>The Global Catalogue of Microorganisms (GCM) 10K type strain sequencing project: providing services to taxonomists for standard genome sequencing and annotation.</title>
        <authorList>
            <consortium name="The Broad Institute Genomics Platform"/>
            <consortium name="The Broad Institute Genome Sequencing Center for Infectious Disease"/>
            <person name="Wu L."/>
            <person name="Ma J."/>
        </authorList>
    </citation>
    <scope>NUCLEOTIDE SEQUENCE [LARGE SCALE GENOMIC DNA]</scope>
    <source>
        <strain evidence="2 3">JCM 4358</strain>
    </source>
</reference>
<gene>
    <name evidence="2" type="ORF">GCM10010255_80590</name>
</gene>
<accession>A0ABN3JBD0</accession>
<feature type="region of interest" description="Disordered" evidence="1">
    <location>
        <begin position="101"/>
        <end position="136"/>
    </location>
</feature>
<dbReference type="RefSeq" id="WP_346139498.1">
    <property type="nucleotide sequence ID" value="NZ_BAAASE010000017.1"/>
</dbReference>
<dbReference type="EMBL" id="BAAASE010000017">
    <property type="protein sequence ID" value="GAA2426216.1"/>
    <property type="molecule type" value="Genomic_DNA"/>
</dbReference>
<organism evidence="2 3">
    <name type="scientific">Streptomyces coeruleofuscus</name>
    <dbReference type="NCBI Taxonomy" id="66879"/>
    <lineage>
        <taxon>Bacteria</taxon>
        <taxon>Bacillati</taxon>
        <taxon>Actinomycetota</taxon>
        <taxon>Actinomycetes</taxon>
        <taxon>Kitasatosporales</taxon>
        <taxon>Streptomycetaceae</taxon>
        <taxon>Streptomyces</taxon>
    </lineage>
</organism>
<evidence type="ECO:0000256" key="1">
    <source>
        <dbReference type="SAM" id="MobiDB-lite"/>
    </source>
</evidence>
<feature type="region of interest" description="Disordered" evidence="1">
    <location>
        <begin position="47"/>
        <end position="79"/>
    </location>
</feature>
<feature type="compositionally biased region" description="Basic and acidic residues" evidence="1">
    <location>
        <begin position="47"/>
        <end position="67"/>
    </location>
</feature>
<feature type="compositionally biased region" description="Polar residues" evidence="1">
    <location>
        <begin position="102"/>
        <end position="112"/>
    </location>
</feature>
<comment type="caution">
    <text evidence="2">The sequence shown here is derived from an EMBL/GenBank/DDBJ whole genome shotgun (WGS) entry which is preliminary data.</text>
</comment>
<evidence type="ECO:0000313" key="2">
    <source>
        <dbReference type="EMBL" id="GAA2426216.1"/>
    </source>
</evidence>
<evidence type="ECO:0000313" key="3">
    <source>
        <dbReference type="Proteomes" id="UP001499986"/>
    </source>
</evidence>
<protein>
    <submittedName>
        <fullName evidence="2">Uncharacterized protein</fullName>
    </submittedName>
</protein>
<keyword evidence="3" id="KW-1185">Reference proteome</keyword>
<name>A0ABN3JBD0_9ACTN</name>
<proteinExistence type="predicted"/>
<sequence>MRHNGRAPIKASSLRPEHLNLREGETRMVVCPECKTWHRLTRSMIHPHRDGVEQPKPEGRRYRDASVKAKPSNGRRCPGSAQRIEIDITPEQWTERLLAAESTASSRRTTNPVRKPRPQAPPATVQMNSAARSPREQLAQHLQDDCSQCRLGHCATVIELRKLISRIVQTEVPALYGQLRTALQQHRATCSPCKAGTPCEGGRRLTARMSDLAQDQMRSTRPDLYRTTRQVPTVHLTRNGFVVRTATAASDGRDAK</sequence>
<dbReference type="Proteomes" id="UP001499986">
    <property type="component" value="Unassembled WGS sequence"/>
</dbReference>